<reference evidence="2" key="1">
    <citation type="submission" date="2024-03" db="EMBL/GenBank/DDBJ databases">
        <authorList>
            <consortium name="ELIXIR-Norway"/>
            <consortium name="Elixir Norway"/>
        </authorList>
    </citation>
    <scope>NUCLEOTIDE SEQUENCE</scope>
</reference>
<evidence type="ECO:0000256" key="1">
    <source>
        <dbReference type="SAM" id="MobiDB-lite"/>
    </source>
</evidence>
<gene>
    <name evidence="2" type="ORF">CSSPJE1EN2_LOCUS7805</name>
</gene>
<evidence type="ECO:0000313" key="2">
    <source>
        <dbReference type="EMBL" id="CAK9864810.1"/>
    </source>
</evidence>
<dbReference type="Proteomes" id="UP001497522">
    <property type="component" value="Chromosome 14"/>
</dbReference>
<protein>
    <submittedName>
        <fullName evidence="2">Uncharacterized protein</fullName>
    </submittedName>
</protein>
<feature type="compositionally biased region" description="Basic and acidic residues" evidence="1">
    <location>
        <begin position="85"/>
        <end position="102"/>
    </location>
</feature>
<sequence>MGQGQSGGLPSKQGGTWDRKGDPNNKNEKKYEPAASPTRVGKKQRKQKGPKIAARLLVVHACHQVQCRNPSLGSRPRQGGCKGVGQKEARESHQDSRECKKV</sequence>
<feature type="region of interest" description="Disordered" evidence="1">
    <location>
        <begin position="1"/>
        <end position="52"/>
    </location>
</feature>
<evidence type="ECO:0000313" key="3">
    <source>
        <dbReference type="Proteomes" id="UP001497522"/>
    </source>
</evidence>
<name>A0ABP1AR50_9BRYO</name>
<feature type="compositionally biased region" description="Basic residues" evidence="1">
    <location>
        <begin position="40"/>
        <end position="49"/>
    </location>
</feature>
<dbReference type="EMBL" id="OZ023715">
    <property type="protein sequence ID" value="CAK9864810.1"/>
    <property type="molecule type" value="Genomic_DNA"/>
</dbReference>
<proteinExistence type="predicted"/>
<accession>A0ABP1AR50</accession>
<organism evidence="2 3">
    <name type="scientific">Sphagnum jensenii</name>
    <dbReference type="NCBI Taxonomy" id="128206"/>
    <lineage>
        <taxon>Eukaryota</taxon>
        <taxon>Viridiplantae</taxon>
        <taxon>Streptophyta</taxon>
        <taxon>Embryophyta</taxon>
        <taxon>Bryophyta</taxon>
        <taxon>Sphagnophytina</taxon>
        <taxon>Sphagnopsida</taxon>
        <taxon>Sphagnales</taxon>
        <taxon>Sphagnaceae</taxon>
        <taxon>Sphagnum</taxon>
    </lineage>
</organism>
<feature type="compositionally biased region" description="Basic and acidic residues" evidence="1">
    <location>
        <begin position="17"/>
        <end position="32"/>
    </location>
</feature>
<keyword evidence="3" id="KW-1185">Reference proteome</keyword>
<feature type="region of interest" description="Disordered" evidence="1">
    <location>
        <begin position="68"/>
        <end position="102"/>
    </location>
</feature>